<protein>
    <submittedName>
        <fullName evidence="1">SRPBCC family protein</fullName>
    </submittedName>
</protein>
<name>A0ABY6Q9T2_9GAMM</name>
<evidence type="ECO:0000313" key="1">
    <source>
        <dbReference type="EMBL" id="UZP75148.1"/>
    </source>
</evidence>
<gene>
    <name evidence="1" type="ORF">E0F26_10540</name>
</gene>
<organism evidence="1 2">
    <name type="scientific">Candidatus Paraluminiphilus aquimaris</name>
    <dbReference type="NCBI Taxonomy" id="2518994"/>
    <lineage>
        <taxon>Bacteria</taxon>
        <taxon>Pseudomonadati</taxon>
        <taxon>Pseudomonadota</taxon>
        <taxon>Gammaproteobacteria</taxon>
        <taxon>Cellvibrionales</taxon>
        <taxon>Halieaceae</taxon>
        <taxon>Candidatus Paraluminiphilus</taxon>
    </lineage>
</organism>
<dbReference type="InterPro" id="IPR019587">
    <property type="entry name" value="Polyketide_cyclase/dehydratase"/>
</dbReference>
<evidence type="ECO:0000313" key="2">
    <source>
        <dbReference type="Proteomes" id="UP001317963"/>
    </source>
</evidence>
<dbReference type="CDD" id="cd07821">
    <property type="entry name" value="PYR_PYL_RCAR_like"/>
    <property type="match status" value="1"/>
</dbReference>
<dbReference type="SUPFAM" id="SSF55961">
    <property type="entry name" value="Bet v1-like"/>
    <property type="match status" value="1"/>
</dbReference>
<sequence length="128" mass="14110">MAVIIDHKFAVAPETLWEILGTPDRVDWVPGVTSCSFDGEVRSLDLPGAGAIKERILRHDNDARIIEYSCFESPGNLESHRAKMEITAADGGCRLQWEASVEPVAIEPFIKGSMEGCIVRLEQMLNPS</sequence>
<accession>A0ABY6Q9T2</accession>
<dbReference type="Pfam" id="PF10604">
    <property type="entry name" value="Polyketide_cyc2"/>
    <property type="match status" value="1"/>
</dbReference>
<dbReference type="Proteomes" id="UP001317963">
    <property type="component" value="Chromosome"/>
</dbReference>
<dbReference type="Gene3D" id="3.30.530.20">
    <property type="match status" value="1"/>
</dbReference>
<keyword evidence="2" id="KW-1185">Reference proteome</keyword>
<dbReference type="InterPro" id="IPR023393">
    <property type="entry name" value="START-like_dom_sf"/>
</dbReference>
<dbReference type="EMBL" id="CP036501">
    <property type="protein sequence ID" value="UZP75148.1"/>
    <property type="molecule type" value="Genomic_DNA"/>
</dbReference>
<dbReference type="RefSeq" id="WP_279241623.1">
    <property type="nucleotide sequence ID" value="NZ_CP036501.1"/>
</dbReference>
<reference evidence="1 2" key="1">
    <citation type="submission" date="2019-02" db="EMBL/GenBank/DDBJ databases">
        <title>Halieaceae_genomes.</title>
        <authorList>
            <person name="Li S.-H."/>
        </authorList>
    </citation>
    <scope>NUCLEOTIDE SEQUENCE [LARGE SCALE GENOMIC DNA]</scope>
    <source>
        <strain evidence="1 2">JH123</strain>
    </source>
</reference>
<proteinExistence type="predicted"/>